<dbReference type="InterPro" id="IPR000917">
    <property type="entry name" value="Sulfatase_N"/>
</dbReference>
<evidence type="ECO:0000313" key="8">
    <source>
        <dbReference type="RefSeq" id="XP_032819818.1"/>
    </source>
</evidence>
<evidence type="ECO:0000313" key="7">
    <source>
        <dbReference type="RefSeq" id="XP_032819817.1"/>
    </source>
</evidence>
<accession>A0AAJ7X4K3</accession>
<evidence type="ECO:0000256" key="1">
    <source>
        <dbReference type="ARBA" id="ARBA00001913"/>
    </source>
</evidence>
<dbReference type="InterPro" id="IPR051849">
    <property type="entry name" value="GAG-degrading_sulfatase"/>
</dbReference>
<evidence type="ECO:0000256" key="4">
    <source>
        <dbReference type="SAM" id="SignalP"/>
    </source>
</evidence>
<evidence type="ECO:0000256" key="2">
    <source>
        <dbReference type="ARBA" id="ARBA00008779"/>
    </source>
</evidence>
<evidence type="ECO:0000259" key="5">
    <source>
        <dbReference type="Pfam" id="PF00884"/>
    </source>
</evidence>
<name>A0AAJ7X4K3_PETMA</name>
<dbReference type="GO" id="GO:0004065">
    <property type="term" value="F:arylsulfatase activity"/>
    <property type="evidence" value="ECO:0007669"/>
    <property type="project" value="TreeGrafter"/>
</dbReference>
<keyword evidence="4" id="KW-0732">Signal</keyword>
<dbReference type="RefSeq" id="XP_032819818.1">
    <property type="nucleotide sequence ID" value="XM_032963927.1"/>
</dbReference>
<evidence type="ECO:0000256" key="3">
    <source>
        <dbReference type="SAM" id="MobiDB-lite"/>
    </source>
</evidence>
<evidence type="ECO:0000313" key="6">
    <source>
        <dbReference type="Proteomes" id="UP001318040"/>
    </source>
</evidence>
<dbReference type="GO" id="GO:0015024">
    <property type="term" value="F:glucuronate-2-sulfatase activity"/>
    <property type="evidence" value="ECO:0007669"/>
    <property type="project" value="TreeGrafter"/>
</dbReference>
<dbReference type="CTD" id="153642"/>
<dbReference type="SUPFAM" id="SSF53649">
    <property type="entry name" value="Alkaline phosphatase-like"/>
    <property type="match status" value="3"/>
</dbReference>
<comment type="similarity">
    <text evidence="2">Belongs to the sulfatase family.</text>
</comment>
<proteinExistence type="inferred from homology"/>
<evidence type="ECO:0000313" key="9">
    <source>
        <dbReference type="RefSeq" id="XP_032819820.1"/>
    </source>
</evidence>
<feature type="domain" description="Sulfatase N-terminal" evidence="5">
    <location>
        <begin position="45"/>
        <end position="364"/>
    </location>
</feature>
<feature type="signal peptide" evidence="4">
    <location>
        <begin position="1"/>
        <end position="18"/>
    </location>
</feature>
<organism evidence="6 8">
    <name type="scientific">Petromyzon marinus</name>
    <name type="common">Sea lamprey</name>
    <dbReference type="NCBI Taxonomy" id="7757"/>
    <lineage>
        <taxon>Eukaryota</taxon>
        <taxon>Metazoa</taxon>
        <taxon>Chordata</taxon>
        <taxon>Craniata</taxon>
        <taxon>Vertebrata</taxon>
        <taxon>Cyclostomata</taxon>
        <taxon>Hyperoartia</taxon>
        <taxon>Petromyzontiformes</taxon>
        <taxon>Petromyzontidae</taxon>
        <taxon>Petromyzon</taxon>
    </lineage>
</organism>
<feature type="region of interest" description="Disordered" evidence="3">
    <location>
        <begin position="356"/>
        <end position="451"/>
    </location>
</feature>
<feature type="compositionally biased region" description="Gly residues" evidence="3">
    <location>
        <begin position="429"/>
        <end position="451"/>
    </location>
</feature>
<feature type="compositionally biased region" description="Gly residues" evidence="3">
    <location>
        <begin position="381"/>
        <end position="420"/>
    </location>
</feature>
<gene>
    <name evidence="7 8 9" type="primary">ARSK</name>
</gene>
<dbReference type="Pfam" id="PF00884">
    <property type="entry name" value="Sulfatase"/>
    <property type="match status" value="1"/>
</dbReference>
<dbReference type="RefSeq" id="XP_032819820.1">
    <property type="nucleotide sequence ID" value="XM_032963929.1"/>
</dbReference>
<sequence>MFTAAGAVATLALTLVLASRPAPSSSSSPSNSSSSSSSPSTPARPNIVLVVCDSMDGRLVTAPRPPVPLPWIERLAAAGAAFTTAYTNSPVCCPSRAALWSGLHTHVTAAWNNHKCLPPGYPTWLDRLRAEAGYTTAVFGKTDFTSGGHSLSNRVEAWTRGVPGLLLRQEPRPRAELVGSEHTRRVQLRDWNNTDRAVRWIRDVAPGRAPFALYLGLNLPHPYKTPSAGPDAGSSTFRTSPHWLHRVRRGAVVVPRWLPRDEAHPCDAYATFVKNCSGPFADDEVIAVRAAYYAMCAETDAMLGAVVRALGAAGFHLRGDTYVAFTCDHGELALEHRQYYKMSMYEGSARVPLVIAGPRVRPRRQRRGGDRGGRGGDRGDGSVGGGGGGNDGDGGSGFSGGAGGSSGDRGGGDGSRGGGRGGRDDGESIDGGRGGARGCAGGQGAAGGGHGGAGVGGAGVGGAGAGVGGAGSRGGGEWTTRSVLEQTLVSLVDIYPTMMDIAGLPVDPRLNGTSLLKLLERRGRTARARKGGGDGVHDNDVGGVFHDGVGDRNFHAPQYHQQHRNNYHRRHRHHAAQNIITVGSEHAADGNHQRHQAQHHHRRPRRCQHHIHNTTNYNLQNDVDENDHDDEATSSAHRDLVKLSRGHRWALSQFHGSDLNESAYMLRVSRWKLVAYGEGPSSATRPQLFDLVSDPEELRDLSASRPHLTSRLEAALRSLMDYPAVTRAVRRYDRAAFLEWRAAAGPRYREAIAGLRWYRDWAEDPRGNLEAIDAWLERGE</sequence>
<dbReference type="PANTHER" id="PTHR46615">
    <property type="entry name" value="ARYLSULFATASE K"/>
    <property type="match status" value="1"/>
</dbReference>
<dbReference type="AlphaFoldDB" id="A0AAJ7X4K3"/>
<feature type="region of interest" description="Disordered" evidence="3">
    <location>
        <begin position="22"/>
        <end position="44"/>
    </location>
</feature>
<dbReference type="PANTHER" id="PTHR46615:SF1">
    <property type="entry name" value="ARYLSULFATASE K"/>
    <property type="match status" value="1"/>
</dbReference>
<dbReference type="KEGG" id="pmrn:116947782"/>
<reference evidence="7 8" key="1">
    <citation type="submission" date="2025-04" db="UniProtKB">
        <authorList>
            <consortium name="RefSeq"/>
        </authorList>
    </citation>
    <scope>IDENTIFICATION</scope>
    <source>
        <tissue evidence="7 8">Sperm</tissue>
    </source>
</reference>
<keyword evidence="6" id="KW-1185">Reference proteome</keyword>
<dbReference type="InterPro" id="IPR017850">
    <property type="entry name" value="Alkaline_phosphatase_core_sf"/>
</dbReference>
<protein>
    <submittedName>
        <fullName evidence="7 8">Arylsulfatase K</fullName>
    </submittedName>
</protein>
<dbReference type="Gene3D" id="3.40.720.10">
    <property type="entry name" value="Alkaline Phosphatase, subunit A"/>
    <property type="match status" value="3"/>
</dbReference>
<dbReference type="Proteomes" id="UP001318040">
    <property type="component" value="Chromosome 31"/>
</dbReference>
<feature type="chain" id="PRO_5044709674" evidence="4">
    <location>
        <begin position="19"/>
        <end position="780"/>
    </location>
</feature>
<feature type="compositionally biased region" description="Basic and acidic residues" evidence="3">
    <location>
        <begin position="367"/>
        <end position="380"/>
    </location>
</feature>
<dbReference type="RefSeq" id="XP_032819817.1">
    <property type="nucleotide sequence ID" value="XM_032963926.1"/>
</dbReference>
<comment type="cofactor">
    <cofactor evidence="1">
        <name>Ca(2+)</name>
        <dbReference type="ChEBI" id="CHEBI:29108"/>
    </cofactor>
</comment>